<organism evidence="1 2">
    <name type="scientific">Zeimonas arvi</name>
    <dbReference type="NCBI Taxonomy" id="2498847"/>
    <lineage>
        <taxon>Bacteria</taxon>
        <taxon>Pseudomonadati</taxon>
        <taxon>Pseudomonadota</taxon>
        <taxon>Betaproteobacteria</taxon>
        <taxon>Burkholderiales</taxon>
        <taxon>Burkholderiaceae</taxon>
        <taxon>Zeimonas</taxon>
    </lineage>
</organism>
<protein>
    <submittedName>
        <fullName evidence="1">DUF4242 domain-containing protein</fullName>
    </submittedName>
</protein>
<dbReference type="EMBL" id="VDUY01000005">
    <property type="protein sequence ID" value="TXL64859.1"/>
    <property type="molecule type" value="Genomic_DNA"/>
</dbReference>
<dbReference type="InterPro" id="IPR042557">
    <property type="entry name" value="SCO4226"/>
</dbReference>
<evidence type="ECO:0000313" key="1">
    <source>
        <dbReference type="EMBL" id="TXL64859.1"/>
    </source>
</evidence>
<gene>
    <name evidence="1" type="ORF">FHP08_14115</name>
</gene>
<dbReference type="OrthoDB" id="8779809at2"/>
<reference evidence="1 2" key="1">
    <citation type="submission" date="2019-06" db="EMBL/GenBank/DDBJ databases">
        <title>Quisquiliibacterium sp. nov., isolated from a maize field.</title>
        <authorList>
            <person name="Lin S.-Y."/>
            <person name="Tsai C.-F."/>
            <person name="Young C.-C."/>
        </authorList>
    </citation>
    <scope>NUCLEOTIDE SEQUENCE [LARGE SCALE GENOMIC DNA]</scope>
    <source>
        <strain evidence="1 2">CC-CFT501</strain>
    </source>
</reference>
<keyword evidence="2" id="KW-1185">Reference proteome</keyword>
<sequence>MSVYMVERSLAGIAMPDLAAAQKRAIDTSQQFTAGGTPVRYIRTTFVPGTGACMCLFDASDPETVRRVNEQAGIPFDRISEALDLTP</sequence>
<dbReference type="AlphaFoldDB" id="A0A5C8NUK6"/>
<accession>A0A5C8NUK6</accession>
<dbReference type="Proteomes" id="UP000321548">
    <property type="component" value="Unassembled WGS sequence"/>
</dbReference>
<comment type="caution">
    <text evidence="1">The sequence shown here is derived from an EMBL/GenBank/DDBJ whole genome shotgun (WGS) entry which is preliminary data.</text>
</comment>
<dbReference type="RefSeq" id="WP_147705109.1">
    <property type="nucleotide sequence ID" value="NZ_VDUY01000005.1"/>
</dbReference>
<dbReference type="InterPro" id="IPR025336">
    <property type="entry name" value="SCO4226-like"/>
</dbReference>
<proteinExistence type="predicted"/>
<dbReference type="Pfam" id="PF14026">
    <property type="entry name" value="SCO4226-like"/>
    <property type="match status" value="1"/>
</dbReference>
<name>A0A5C8NUK6_9BURK</name>
<evidence type="ECO:0000313" key="2">
    <source>
        <dbReference type="Proteomes" id="UP000321548"/>
    </source>
</evidence>
<dbReference type="Gene3D" id="3.30.70.3090">
    <property type="entry name" value="ORF SCO4226, nickel-binding ferredoxin-like monomer"/>
    <property type="match status" value="1"/>
</dbReference>